<evidence type="ECO:0000313" key="1">
    <source>
        <dbReference type="Proteomes" id="UP000192220"/>
    </source>
</evidence>
<dbReference type="InParanoid" id="A0A2I4CJG4"/>
<keyword evidence="1" id="KW-1185">Reference proteome</keyword>
<protein>
    <submittedName>
        <fullName evidence="2">Rapunzel 5</fullName>
    </submittedName>
</protein>
<organism evidence="1 2">
    <name type="scientific">Austrofundulus limnaeus</name>
    <name type="common">Annual killifish</name>
    <dbReference type="NCBI Taxonomy" id="52670"/>
    <lineage>
        <taxon>Eukaryota</taxon>
        <taxon>Metazoa</taxon>
        <taxon>Chordata</taxon>
        <taxon>Craniata</taxon>
        <taxon>Vertebrata</taxon>
        <taxon>Euteleostomi</taxon>
        <taxon>Actinopterygii</taxon>
        <taxon>Neopterygii</taxon>
        <taxon>Teleostei</taxon>
        <taxon>Neoteleostei</taxon>
        <taxon>Acanthomorphata</taxon>
        <taxon>Ovalentaria</taxon>
        <taxon>Atherinomorphae</taxon>
        <taxon>Cyprinodontiformes</taxon>
        <taxon>Rivulidae</taxon>
        <taxon>Austrofundulus</taxon>
    </lineage>
</organism>
<dbReference type="CTD" id="100003142"/>
<reference evidence="2" key="1">
    <citation type="submission" date="2025-08" db="UniProtKB">
        <authorList>
            <consortium name="RefSeq"/>
        </authorList>
    </citation>
    <scope>IDENTIFICATION</scope>
</reference>
<sequence length="393" mass="45617">MNDISEWLVENREKIEKGVEIMAQASRVLASSVGQLHPVLEAVFKVSAELLKNPDSSEANYLTQQLTKVNDQLTVIQNEIDQIELEMMTTSMNKKNFDWEVHILSQFESFQDFLNAKPKFKEKKKEKFLTHYNVTEGDLNVEALYNAVMEDTCSERPILEIVLATKERNRKAVEDFCARLKKLFVVGIISIMAYAAFKEGTVDSETVKKWKERMENVEDKMKAAVDDCVENFAEQAKLDIKKKLDVSPGPVDPKWTKSLLEILENKYDWVSWSIRAFKNRERVFFFNWLAGKKYHGCKGDNSFEVLTKNKIKVVVSFCTEPKPIDKNRIQEQIEQTKLNRNMMSVALILQENFPECFIHAVSHYKSVEEANNFPEDCHYFGRYKGAYLCFHSQ</sequence>
<dbReference type="PANTHER" id="PTHR40472:SF10">
    <property type="entry name" value="RAPUNZEL 5"/>
    <property type="match status" value="1"/>
</dbReference>
<gene>
    <name evidence="2" type="primary">rpz5</name>
</gene>
<dbReference type="AlphaFoldDB" id="A0A2I4CJG4"/>
<dbReference type="RefSeq" id="XP_013880116.1">
    <property type="nucleotide sequence ID" value="XM_014024662.1"/>
</dbReference>
<dbReference type="InterPro" id="IPR039051">
    <property type="entry name" value="SE-CTX-like"/>
</dbReference>
<dbReference type="KEGG" id="alim:106529289"/>
<dbReference type="STRING" id="52670.A0A2I4CJG4"/>
<dbReference type="Proteomes" id="UP000192220">
    <property type="component" value="Unplaced"/>
</dbReference>
<dbReference type="Gene3D" id="1.20.58.70">
    <property type="match status" value="1"/>
</dbReference>
<name>A0A2I4CJG4_AUSLI</name>
<dbReference type="PANTHER" id="PTHR40472">
    <property type="entry name" value="RICIN B-TYPE LECTIN DOMAIN-CONTAINING PROTEIN"/>
    <property type="match status" value="1"/>
</dbReference>
<evidence type="ECO:0000313" key="2">
    <source>
        <dbReference type="RefSeq" id="XP_013880116.1"/>
    </source>
</evidence>
<proteinExistence type="predicted"/>
<accession>A0A2I4CJG4</accession>
<dbReference type="OrthoDB" id="8549910at2759"/>